<accession>A0A9W9LNA6</accession>
<name>A0A9W9LNA6_9EURO</name>
<dbReference type="Proteomes" id="UP001149163">
    <property type="component" value="Unassembled WGS sequence"/>
</dbReference>
<evidence type="ECO:0000313" key="2">
    <source>
        <dbReference type="Proteomes" id="UP001149163"/>
    </source>
</evidence>
<keyword evidence="2" id="KW-1185">Reference proteome</keyword>
<evidence type="ECO:0000313" key="1">
    <source>
        <dbReference type="EMBL" id="KAJ5166750.1"/>
    </source>
</evidence>
<dbReference type="AlphaFoldDB" id="A0A9W9LNA6"/>
<gene>
    <name evidence="1" type="ORF">N7482_005531</name>
</gene>
<sequence length="155" mass="16632">MTFKENAPSDADSCEDNLMAQANQQLARELLQSQASTLAACLASQHVVPLGSSPGYVRIWTAADAFQELYQYCLSATGQLRASEGVRWGFIKYEKRTSRATIANAGTPLSIDAVGFTIKDAHNHLVGHHGDGLKLTALVLSLNGYLMSMAPGCCI</sequence>
<reference evidence="1" key="2">
    <citation type="journal article" date="2023" name="IMA Fungus">
        <title>Comparative genomic study of the Penicillium genus elucidates a diverse pangenome and 15 lateral gene transfer events.</title>
        <authorList>
            <person name="Petersen C."/>
            <person name="Sorensen T."/>
            <person name="Nielsen M.R."/>
            <person name="Sondergaard T.E."/>
            <person name="Sorensen J.L."/>
            <person name="Fitzpatrick D.A."/>
            <person name="Frisvad J.C."/>
            <person name="Nielsen K.L."/>
        </authorList>
    </citation>
    <scope>NUCLEOTIDE SEQUENCE</scope>
    <source>
        <strain evidence="1">IBT 26290</strain>
    </source>
</reference>
<comment type="caution">
    <text evidence="1">The sequence shown here is derived from an EMBL/GenBank/DDBJ whole genome shotgun (WGS) entry which is preliminary data.</text>
</comment>
<protein>
    <submittedName>
        <fullName evidence="1">Uncharacterized protein</fullName>
    </submittedName>
</protein>
<dbReference type="OrthoDB" id="4361907at2759"/>
<proteinExistence type="predicted"/>
<dbReference type="RefSeq" id="XP_056543211.1">
    <property type="nucleotide sequence ID" value="XM_056687656.1"/>
</dbReference>
<dbReference type="EMBL" id="JAPQKN010000003">
    <property type="protein sequence ID" value="KAJ5166750.1"/>
    <property type="molecule type" value="Genomic_DNA"/>
</dbReference>
<organism evidence="1 2">
    <name type="scientific">Penicillium canariense</name>
    <dbReference type="NCBI Taxonomy" id="189055"/>
    <lineage>
        <taxon>Eukaryota</taxon>
        <taxon>Fungi</taxon>
        <taxon>Dikarya</taxon>
        <taxon>Ascomycota</taxon>
        <taxon>Pezizomycotina</taxon>
        <taxon>Eurotiomycetes</taxon>
        <taxon>Eurotiomycetidae</taxon>
        <taxon>Eurotiales</taxon>
        <taxon>Aspergillaceae</taxon>
        <taxon>Penicillium</taxon>
    </lineage>
</organism>
<reference evidence="1" key="1">
    <citation type="submission" date="2022-11" db="EMBL/GenBank/DDBJ databases">
        <authorList>
            <person name="Petersen C."/>
        </authorList>
    </citation>
    <scope>NUCLEOTIDE SEQUENCE</scope>
    <source>
        <strain evidence="1">IBT 26290</strain>
    </source>
</reference>
<dbReference type="GeneID" id="81426832"/>